<gene>
    <name evidence="3" type="ORF">BT96DRAFT_998245</name>
</gene>
<reference evidence="3" key="1">
    <citation type="journal article" date="2019" name="Environ. Microbiol.">
        <title>Fungal ecological strategies reflected in gene transcription - a case study of two litter decomposers.</title>
        <authorList>
            <person name="Barbi F."/>
            <person name="Kohler A."/>
            <person name="Barry K."/>
            <person name="Baskaran P."/>
            <person name="Daum C."/>
            <person name="Fauchery L."/>
            <person name="Ihrmark K."/>
            <person name="Kuo A."/>
            <person name="LaButti K."/>
            <person name="Lipzen A."/>
            <person name="Morin E."/>
            <person name="Grigoriev I.V."/>
            <person name="Henrissat B."/>
            <person name="Lindahl B."/>
            <person name="Martin F."/>
        </authorList>
    </citation>
    <scope>NUCLEOTIDE SEQUENCE</scope>
    <source>
        <strain evidence="3">JB14</strain>
    </source>
</reference>
<proteinExistence type="predicted"/>
<evidence type="ECO:0000313" key="3">
    <source>
        <dbReference type="EMBL" id="KAE9394733.1"/>
    </source>
</evidence>
<feature type="compositionally biased region" description="Pro residues" evidence="1">
    <location>
        <begin position="22"/>
        <end position="31"/>
    </location>
</feature>
<dbReference type="Pfam" id="PF17667">
    <property type="entry name" value="Pkinase_fungal"/>
    <property type="match status" value="1"/>
</dbReference>
<organism evidence="3 4">
    <name type="scientific">Gymnopus androsaceus JB14</name>
    <dbReference type="NCBI Taxonomy" id="1447944"/>
    <lineage>
        <taxon>Eukaryota</taxon>
        <taxon>Fungi</taxon>
        <taxon>Dikarya</taxon>
        <taxon>Basidiomycota</taxon>
        <taxon>Agaricomycotina</taxon>
        <taxon>Agaricomycetes</taxon>
        <taxon>Agaricomycetidae</taxon>
        <taxon>Agaricales</taxon>
        <taxon>Marasmiineae</taxon>
        <taxon>Omphalotaceae</taxon>
        <taxon>Gymnopus</taxon>
    </lineage>
</organism>
<dbReference type="EMBL" id="ML769544">
    <property type="protein sequence ID" value="KAE9394733.1"/>
    <property type="molecule type" value="Genomic_DNA"/>
</dbReference>
<feature type="domain" description="Fungal-type protein kinase" evidence="2">
    <location>
        <begin position="192"/>
        <end position="379"/>
    </location>
</feature>
<dbReference type="InterPro" id="IPR040976">
    <property type="entry name" value="Pkinase_fungal"/>
</dbReference>
<dbReference type="AlphaFoldDB" id="A0A6A4HAJ7"/>
<evidence type="ECO:0000259" key="2">
    <source>
        <dbReference type="Pfam" id="PF17667"/>
    </source>
</evidence>
<accession>A0A6A4HAJ7</accession>
<sequence length="400" mass="45226">MANNDTIPAARFYAKPAKRPRSPSPKAPEPPQSHTIPVANRSNSQAIHTSGHHFRKEVYVQAAEEMQGKYSMISVDTLLDYLPDKTGMPDPAYDTLKEVAQKTNETEMYEPFILAMTPYIAKEWTFINTSNHFDQTSPAAKYFTGSDIKPDIGLYSSIREGKPFTDSSEAELFGEFKLSPLDDPFPCKESAAARDTRGQIALYINAIQSTQERTRVFSFLIVANMCRLFCHSRAGTEYTKAFDHTKKSFLHQFFWRLSHAKKASFQGHDTTLKRASTRMNPDAAAARKALQLSLDAPLYTVTVADKIFYVSRPFTFAHLFPVGRGTRCYSAYDPVEERVVIIKDTWRDLAYEPEHKVYEKLHSHKVRYIPQVVAAADVNGIFQMTSVGQWTEAKPLSPCP</sequence>
<protein>
    <recommendedName>
        <fullName evidence="2">Fungal-type protein kinase domain-containing protein</fullName>
    </recommendedName>
</protein>
<name>A0A6A4HAJ7_9AGAR</name>
<dbReference type="OrthoDB" id="2739948at2759"/>
<evidence type="ECO:0000256" key="1">
    <source>
        <dbReference type="SAM" id="MobiDB-lite"/>
    </source>
</evidence>
<evidence type="ECO:0000313" key="4">
    <source>
        <dbReference type="Proteomes" id="UP000799118"/>
    </source>
</evidence>
<keyword evidence="4" id="KW-1185">Reference proteome</keyword>
<feature type="region of interest" description="Disordered" evidence="1">
    <location>
        <begin position="1"/>
        <end position="38"/>
    </location>
</feature>
<dbReference type="Proteomes" id="UP000799118">
    <property type="component" value="Unassembled WGS sequence"/>
</dbReference>